<dbReference type="Gene3D" id="3.30.950.10">
    <property type="entry name" value="Methyltransferase, Cobalt-precorrin-4 Transmethylase, Domain 2"/>
    <property type="match status" value="1"/>
</dbReference>
<name>A0A099U0E2_9HELI</name>
<dbReference type="PANTHER" id="PTHR46111">
    <property type="entry name" value="RIBOSOMAL RNA SMALL SUBUNIT METHYLTRANSFERASE I"/>
    <property type="match status" value="1"/>
</dbReference>
<sequence>MLVFVPTPIGNIDDISIRTLRAFNDADIILCEDSRVTKKLLSILASRDFIKLNFTKIDSKTKRFISFHSHNQQDFLSSITPVFFDSFVVCCSDAGMPCINDPGALLVQYAKLNNIKYDILPGGSAFSLAFANSGLQGEFCFLGFFPHKQQDRIQRLKDLQMCHNESHMIFYESPKRLKCCLQDIADVFPHAHIYVYKELTKLYQNEYEGYANVVLQNLPDNVKGEYCIIIERDKNAIFSKKLCLSQEEILSLPIGIKYKAKMLAEISDQSSKQWYAKLLNK</sequence>
<dbReference type="PROSITE" id="PS01296">
    <property type="entry name" value="RSMI"/>
    <property type="match status" value="1"/>
</dbReference>
<dbReference type="STRING" id="216.LS73_04495"/>
<proteinExistence type="predicted"/>
<evidence type="ECO:0000256" key="5">
    <source>
        <dbReference type="ARBA" id="ARBA00022691"/>
    </source>
</evidence>
<dbReference type="GO" id="GO:0032259">
    <property type="term" value="P:methylation"/>
    <property type="evidence" value="ECO:0007669"/>
    <property type="project" value="UniProtKB-KW"/>
</dbReference>
<evidence type="ECO:0000256" key="3">
    <source>
        <dbReference type="ARBA" id="ARBA00022603"/>
    </source>
</evidence>
<evidence type="ECO:0000256" key="2">
    <source>
        <dbReference type="ARBA" id="ARBA00022552"/>
    </source>
</evidence>
<dbReference type="GO" id="GO:0006364">
    <property type="term" value="P:rRNA processing"/>
    <property type="evidence" value="ECO:0007669"/>
    <property type="project" value="UniProtKB-KW"/>
</dbReference>
<organism evidence="7 10">
    <name type="scientific">Helicobacter muridarum</name>
    <dbReference type="NCBI Taxonomy" id="216"/>
    <lineage>
        <taxon>Bacteria</taxon>
        <taxon>Pseudomonadati</taxon>
        <taxon>Campylobacterota</taxon>
        <taxon>Epsilonproteobacteria</taxon>
        <taxon>Campylobacterales</taxon>
        <taxon>Helicobacteraceae</taxon>
        <taxon>Helicobacter</taxon>
    </lineage>
</organism>
<dbReference type="RefSeq" id="WP_034557859.1">
    <property type="nucleotide sequence ID" value="NZ_FZML01000038.1"/>
</dbReference>
<gene>
    <name evidence="7" type="primary">rsmI</name>
    <name evidence="8" type="ORF">LS73_005615</name>
    <name evidence="7" type="ORF">NCTC12714_01840</name>
</gene>
<dbReference type="PIRSF" id="PIRSF005917">
    <property type="entry name" value="MTase_YraL"/>
    <property type="match status" value="1"/>
</dbReference>
<dbReference type="Proteomes" id="UP000255139">
    <property type="component" value="Unassembled WGS sequence"/>
</dbReference>
<evidence type="ECO:0000259" key="6">
    <source>
        <dbReference type="Pfam" id="PF00590"/>
    </source>
</evidence>
<evidence type="ECO:0000313" key="8">
    <source>
        <dbReference type="EMBL" id="TLE00165.1"/>
    </source>
</evidence>
<dbReference type="InterPro" id="IPR035996">
    <property type="entry name" value="4pyrrol_Methylase_sf"/>
</dbReference>
<dbReference type="Pfam" id="PF00590">
    <property type="entry name" value="TP_methylase"/>
    <property type="match status" value="1"/>
</dbReference>
<keyword evidence="10" id="KW-1185">Reference proteome</keyword>
<dbReference type="NCBIfam" id="TIGR00096">
    <property type="entry name" value="16S rRNA (cytidine(1402)-2'-O)-methyltransferase"/>
    <property type="match status" value="1"/>
</dbReference>
<keyword evidence="1" id="KW-0963">Cytoplasm</keyword>
<dbReference type="CDD" id="cd11648">
    <property type="entry name" value="RsmI"/>
    <property type="match status" value="1"/>
</dbReference>
<evidence type="ECO:0000256" key="4">
    <source>
        <dbReference type="ARBA" id="ARBA00022679"/>
    </source>
</evidence>
<evidence type="ECO:0000313" key="10">
    <source>
        <dbReference type="Proteomes" id="UP000255139"/>
    </source>
</evidence>
<dbReference type="PANTHER" id="PTHR46111:SF1">
    <property type="entry name" value="RIBOSOMAL RNA SMALL SUBUNIT METHYLTRANSFERASE I"/>
    <property type="match status" value="1"/>
</dbReference>
<dbReference type="OrthoDB" id="9809084at2"/>
<dbReference type="EMBL" id="UGJE01000002">
    <property type="protein sequence ID" value="STQ87028.1"/>
    <property type="molecule type" value="Genomic_DNA"/>
</dbReference>
<dbReference type="InterPro" id="IPR000878">
    <property type="entry name" value="4pyrrol_Mease"/>
</dbReference>
<evidence type="ECO:0000313" key="7">
    <source>
        <dbReference type="EMBL" id="STQ87028.1"/>
    </source>
</evidence>
<accession>A0A099U0E2</accession>
<dbReference type="InterPro" id="IPR008189">
    <property type="entry name" value="rRNA_ssu_MeTfrase_I"/>
</dbReference>
<dbReference type="GO" id="GO:0008168">
    <property type="term" value="F:methyltransferase activity"/>
    <property type="evidence" value="ECO:0007669"/>
    <property type="project" value="UniProtKB-KW"/>
</dbReference>
<dbReference type="InterPro" id="IPR018063">
    <property type="entry name" value="SAM_MeTrfase_RsmI_CS"/>
</dbReference>
<dbReference type="SUPFAM" id="SSF53790">
    <property type="entry name" value="Tetrapyrrole methylase"/>
    <property type="match status" value="1"/>
</dbReference>
<dbReference type="AlphaFoldDB" id="A0A099U0E2"/>
<protein>
    <submittedName>
        <fullName evidence="8">16S rRNA (Cytidine(1402)-2'-O)-methyltransferase</fullName>
    </submittedName>
    <submittedName>
        <fullName evidence="7">Putative methyltransferase</fullName>
        <ecNumber evidence="7">2.1.1.-</ecNumber>
        <ecNumber evidence="7 8">2.1.1.198</ecNumber>
    </submittedName>
</protein>
<reference evidence="7 10" key="2">
    <citation type="submission" date="2018-06" db="EMBL/GenBank/DDBJ databases">
        <authorList>
            <consortium name="Pathogen Informatics"/>
            <person name="Doyle S."/>
        </authorList>
    </citation>
    <scope>NUCLEOTIDE SEQUENCE [LARGE SCALE GENOMIC DNA]</scope>
    <source>
        <strain evidence="7 10">NCTC12714</strain>
    </source>
</reference>
<evidence type="ECO:0000313" key="9">
    <source>
        <dbReference type="Proteomes" id="UP000029922"/>
    </source>
</evidence>
<dbReference type="Proteomes" id="UP000029922">
    <property type="component" value="Unassembled WGS sequence"/>
</dbReference>
<dbReference type="EC" id="2.1.1.198" evidence="7 8"/>
<reference evidence="8 9" key="1">
    <citation type="journal article" date="2014" name="Genome Announc.">
        <title>Draft genome sequences of eight enterohepatic helicobacter species isolated from both laboratory and wild rodents.</title>
        <authorList>
            <person name="Sheh A."/>
            <person name="Shen Z."/>
            <person name="Fox J.G."/>
        </authorList>
    </citation>
    <scope>NUCLEOTIDE SEQUENCE [LARGE SCALE GENOMIC DNA]</scope>
    <source>
        <strain evidence="8 9">ST1</strain>
    </source>
</reference>
<keyword evidence="2" id="KW-0698">rRNA processing</keyword>
<feature type="domain" description="Tetrapyrrole methylase" evidence="6">
    <location>
        <begin position="1"/>
        <end position="205"/>
    </location>
</feature>
<keyword evidence="5" id="KW-0949">S-adenosyl-L-methionine</keyword>
<evidence type="ECO:0000256" key="1">
    <source>
        <dbReference type="ARBA" id="ARBA00022490"/>
    </source>
</evidence>
<dbReference type="EC" id="2.1.1.-" evidence="7"/>
<keyword evidence="3 7" id="KW-0489">Methyltransferase</keyword>
<dbReference type="InterPro" id="IPR014776">
    <property type="entry name" value="4pyrrole_Mease_sub2"/>
</dbReference>
<dbReference type="EMBL" id="JRPD02000010">
    <property type="protein sequence ID" value="TLE00165.1"/>
    <property type="molecule type" value="Genomic_DNA"/>
</dbReference>
<dbReference type="Gene3D" id="3.40.1010.10">
    <property type="entry name" value="Cobalt-precorrin-4 Transmethylase, Domain 1"/>
    <property type="match status" value="1"/>
</dbReference>
<dbReference type="InterPro" id="IPR014777">
    <property type="entry name" value="4pyrrole_Mease_sub1"/>
</dbReference>
<keyword evidence="4 7" id="KW-0808">Transferase</keyword>